<name>A0A8S0RCY3_OLEEU</name>
<gene>
    <name evidence="2" type="ORF">OLEA9_A052046</name>
</gene>
<keyword evidence="1" id="KW-0472">Membrane</keyword>
<keyword evidence="1" id="KW-0812">Transmembrane</keyword>
<dbReference type="EMBL" id="CACTIH010002513">
    <property type="protein sequence ID" value="CAA2976696.1"/>
    <property type="molecule type" value="Genomic_DNA"/>
</dbReference>
<keyword evidence="1" id="KW-1133">Transmembrane helix</keyword>
<reference evidence="2 3" key="1">
    <citation type="submission" date="2019-12" db="EMBL/GenBank/DDBJ databases">
        <authorList>
            <person name="Alioto T."/>
            <person name="Alioto T."/>
            <person name="Gomez Garrido J."/>
        </authorList>
    </citation>
    <scope>NUCLEOTIDE SEQUENCE [LARGE SCALE GENOMIC DNA]</scope>
</reference>
<dbReference type="Proteomes" id="UP000594638">
    <property type="component" value="Unassembled WGS sequence"/>
</dbReference>
<keyword evidence="3" id="KW-1185">Reference proteome</keyword>
<sequence>MSEDAPKKRKALVLLEELTAGANQEAFHSVLVDEEDRKVVKRYTRQLSIMCQWSFLPLRHAKLNQSTVDDHNEKSTARTKRNEQKAQRMTHFIAIMTLILLLISTIAAIVQIKQEGQRNRRSAAIENEKNRRSQRLDNCLQRFTTLAIANKETATSTADSGWEFCQDFSDIEENGLQKI</sequence>
<dbReference type="Gramene" id="OE9A052046T1">
    <property type="protein sequence ID" value="OE9A052046C1"/>
    <property type="gene ID" value="OE9A052046"/>
</dbReference>
<protein>
    <submittedName>
        <fullName evidence="2">Uncharacterized protein</fullName>
    </submittedName>
</protein>
<comment type="caution">
    <text evidence="2">The sequence shown here is derived from an EMBL/GenBank/DDBJ whole genome shotgun (WGS) entry which is preliminary data.</text>
</comment>
<dbReference type="AlphaFoldDB" id="A0A8S0RCY3"/>
<organism evidence="2 3">
    <name type="scientific">Olea europaea subsp. europaea</name>
    <dbReference type="NCBI Taxonomy" id="158383"/>
    <lineage>
        <taxon>Eukaryota</taxon>
        <taxon>Viridiplantae</taxon>
        <taxon>Streptophyta</taxon>
        <taxon>Embryophyta</taxon>
        <taxon>Tracheophyta</taxon>
        <taxon>Spermatophyta</taxon>
        <taxon>Magnoliopsida</taxon>
        <taxon>eudicotyledons</taxon>
        <taxon>Gunneridae</taxon>
        <taxon>Pentapetalae</taxon>
        <taxon>asterids</taxon>
        <taxon>lamiids</taxon>
        <taxon>Lamiales</taxon>
        <taxon>Oleaceae</taxon>
        <taxon>Oleeae</taxon>
        <taxon>Olea</taxon>
    </lineage>
</organism>
<feature type="transmembrane region" description="Helical" evidence="1">
    <location>
        <begin position="90"/>
        <end position="112"/>
    </location>
</feature>
<evidence type="ECO:0000313" key="3">
    <source>
        <dbReference type="Proteomes" id="UP000594638"/>
    </source>
</evidence>
<accession>A0A8S0RCY3</accession>
<evidence type="ECO:0000313" key="2">
    <source>
        <dbReference type="EMBL" id="CAA2976696.1"/>
    </source>
</evidence>
<proteinExistence type="predicted"/>
<evidence type="ECO:0000256" key="1">
    <source>
        <dbReference type="SAM" id="Phobius"/>
    </source>
</evidence>